<dbReference type="Gene3D" id="1.10.287.130">
    <property type="match status" value="1"/>
</dbReference>
<organism evidence="12 13">
    <name type="scientific">Caldimonas brevitalea</name>
    <dbReference type="NCBI Taxonomy" id="413882"/>
    <lineage>
        <taxon>Bacteria</taxon>
        <taxon>Pseudomonadati</taxon>
        <taxon>Pseudomonadota</taxon>
        <taxon>Betaproteobacteria</taxon>
        <taxon>Burkholderiales</taxon>
        <taxon>Sphaerotilaceae</taxon>
        <taxon>Caldimonas</taxon>
    </lineage>
</organism>
<dbReference type="Proteomes" id="UP000035352">
    <property type="component" value="Chromosome"/>
</dbReference>
<dbReference type="SMART" id="SM00091">
    <property type="entry name" value="PAS"/>
    <property type="match status" value="3"/>
</dbReference>
<dbReference type="GO" id="GO:0032259">
    <property type="term" value="P:methylation"/>
    <property type="evidence" value="ECO:0007669"/>
    <property type="project" value="UniProtKB-KW"/>
</dbReference>
<dbReference type="AlphaFoldDB" id="A0A0G3BUM8"/>
<dbReference type="PROSITE" id="PS50110">
    <property type="entry name" value="RESPONSE_REGULATORY"/>
    <property type="match status" value="1"/>
</dbReference>
<dbReference type="SMART" id="SM00387">
    <property type="entry name" value="HATPase_c"/>
    <property type="match status" value="1"/>
</dbReference>
<dbReference type="SMART" id="SM00388">
    <property type="entry name" value="HisKA"/>
    <property type="match status" value="1"/>
</dbReference>
<dbReference type="GO" id="GO:0009927">
    <property type="term" value="F:histidine phosphotransfer kinase activity"/>
    <property type="evidence" value="ECO:0007669"/>
    <property type="project" value="TreeGrafter"/>
</dbReference>
<dbReference type="SMART" id="SM00448">
    <property type="entry name" value="REC"/>
    <property type="match status" value="1"/>
</dbReference>
<dbReference type="EMBL" id="CP011371">
    <property type="protein sequence ID" value="AKJ31071.1"/>
    <property type="molecule type" value="Genomic_DNA"/>
</dbReference>
<dbReference type="Gene3D" id="3.30.450.20">
    <property type="entry name" value="PAS domain"/>
    <property type="match status" value="3"/>
</dbReference>
<dbReference type="EC" id="2.7.13.3" evidence="2"/>
<dbReference type="InterPro" id="IPR005467">
    <property type="entry name" value="His_kinase_dom"/>
</dbReference>
<evidence type="ECO:0000259" key="9">
    <source>
        <dbReference type="PROSITE" id="PS50110"/>
    </source>
</evidence>
<dbReference type="InterPro" id="IPR013655">
    <property type="entry name" value="PAS_fold_3"/>
</dbReference>
<dbReference type="InterPro" id="IPR000700">
    <property type="entry name" value="PAS-assoc_C"/>
</dbReference>
<dbReference type="SUPFAM" id="SSF47384">
    <property type="entry name" value="Homodimeric domain of signal transducing histidine kinase"/>
    <property type="match status" value="1"/>
</dbReference>
<dbReference type="SUPFAM" id="SSF55785">
    <property type="entry name" value="PYP-like sensor domain (PAS domain)"/>
    <property type="match status" value="3"/>
</dbReference>
<dbReference type="InterPro" id="IPR035965">
    <property type="entry name" value="PAS-like_dom_sf"/>
</dbReference>
<keyword evidence="13" id="KW-1185">Reference proteome</keyword>
<dbReference type="CDD" id="cd00130">
    <property type="entry name" value="PAS"/>
    <property type="match status" value="2"/>
</dbReference>
<evidence type="ECO:0000256" key="3">
    <source>
        <dbReference type="ARBA" id="ARBA00022553"/>
    </source>
</evidence>
<dbReference type="PANTHER" id="PTHR43047:SF72">
    <property type="entry name" value="OSMOSENSING HISTIDINE PROTEIN KINASE SLN1"/>
    <property type="match status" value="1"/>
</dbReference>
<feature type="domain" description="PAS" evidence="10">
    <location>
        <begin position="260"/>
        <end position="314"/>
    </location>
</feature>
<dbReference type="InterPro" id="IPR001789">
    <property type="entry name" value="Sig_transdc_resp-reg_receiver"/>
</dbReference>
<dbReference type="CDD" id="cd00075">
    <property type="entry name" value="HATPase"/>
    <property type="match status" value="1"/>
</dbReference>
<protein>
    <recommendedName>
        <fullName evidence="2">histidine kinase</fullName>
        <ecNumber evidence="2">2.7.13.3</ecNumber>
    </recommendedName>
</protein>
<evidence type="ECO:0000256" key="6">
    <source>
        <dbReference type="ARBA" id="ARBA00023012"/>
    </source>
</evidence>
<evidence type="ECO:0000259" key="11">
    <source>
        <dbReference type="PROSITE" id="PS50113"/>
    </source>
</evidence>
<keyword evidence="5" id="KW-0418">Kinase</keyword>
<dbReference type="SUPFAM" id="SSF52172">
    <property type="entry name" value="CheY-like"/>
    <property type="match status" value="1"/>
</dbReference>
<evidence type="ECO:0000259" key="10">
    <source>
        <dbReference type="PROSITE" id="PS50112"/>
    </source>
</evidence>
<dbReference type="Gene3D" id="3.30.565.10">
    <property type="entry name" value="Histidine kinase-like ATPase, C-terminal domain"/>
    <property type="match status" value="1"/>
</dbReference>
<dbReference type="PROSITE" id="PS50112">
    <property type="entry name" value="PAS"/>
    <property type="match status" value="2"/>
</dbReference>
<dbReference type="KEGG" id="pbh:AAW51_4380"/>
<dbReference type="InterPro" id="IPR003594">
    <property type="entry name" value="HATPase_dom"/>
</dbReference>
<reference evidence="12 13" key="1">
    <citation type="submission" date="2015-05" db="EMBL/GenBank/DDBJ databases">
        <authorList>
            <person name="Tang B."/>
            <person name="Yu Y."/>
        </authorList>
    </citation>
    <scope>NUCLEOTIDE SEQUENCE [LARGE SCALE GENOMIC DNA]</scope>
    <source>
        <strain evidence="12 13">DSM 7029</strain>
    </source>
</reference>
<feature type="domain" description="Histidine kinase" evidence="8">
    <location>
        <begin position="393"/>
        <end position="612"/>
    </location>
</feature>
<dbReference type="Pfam" id="PF13426">
    <property type="entry name" value="PAS_9"/>
    <property type="match status" value="1"/>
</dbReference>
<comment type="catalytic activity">
    <reaction evidence="1">
        <text>ATP + protein L-histidine = ADP + protein N-phospho-L-histidine.</text>
        <dbReference type="EC" id="2.7.13.3"/>
    </reaction>
</comment>
<evidence type="ECO:0000256" key="7">
    <source>
        <dbReference type="PROSITE-ProRule" id="PRU00169"/>
    </source>
</evidence>
<dbReference type="Pfam" id="PF02518">
    <property type="entry name" value="HATPase_c"/>
    <property type="match status" value="1"/>
</dbReference>
<evidence type="ECO:0000256" key="2">
    <source>
        <dbReference type="ARBA" id="ARBA00012438"/>
    </source>
</evidence>
<dbReference type="InterPro" id="IPR001610">
    <property type="entry name" value="PAC"/>
</dbReference>
<feature type="domain" description="PAS" evidence="10">
    <location>
        <begin position="132"/>
        <end position="203"/>
    </location>
</feature>
<feature type="modified residue" description="4-aspartylphosphate" evidence="7">
    <location>
        <position position="682"/>
    </location>
</feature>
<dbReference type="Gene3D" id="3.40.50.2300">
    <property type="match status" value="1"/>
</dbReference>
<dbReference type="Pfam" id="PF00072">
    <property type="entry name" value="Response_reg"/>
    <property type="match status" value="1"/>
</dbReference>
<evidence type="ECO:0000313" key="13">
    <source>
        <dbReference type="Proteomes" id="UP000035352"/>
    </source>
</evidence>
<dbReference type="CDD" id="cd00082">
    <property type="entry name" value="HisKA"/>
    <property type="match status" value="1"/>
</dbReference>
<dbReference type="PRINTS" id="PR00344">
    <property type="entry name" value="BCTRLSENSOR"/>
</dbReference>
<dbReference type="GO" id="GO:0005886">
    <property type="term" value="C:plasma membrane"/>
    <property type="evidence" value="ECO:0007669"/>
    <property type="project" value="TreeGrafter"/>
</dbReference>
<dbReference type="NCBIfam" id="TIGR00229">
    <property type="entry name" value="sensory_box"/>
    <property type="match status" value="3"/>
</dbReference>
<dbReference type="InterPro" id="IPR003661">
    <property type="entry name" value="HisK_dim/P_dom"/>
</dbReference>
<dbReference type="InterPro" id="IPR036097">
    <property type="entry name" value="HisK_dim/P_sf"/>
</dbReference>
<feature type="domain" description="PAC" evidence="11">
    <location>
        <begin position="207"/>
        <end position="259"/>
    </location>
</feature>
<keyword evidence="6" id="KW-0902">Two-component regulatory system</keyword>
<dbReference type="InterPro" id="IPR004358">
    <property type="entry name" value="Sig_transdc_His_kin-like_C"/>
</dbReference>
<accession>A0A0G3BUM8</accession>
<dbReference type="InterPro" id="IPR000014">
    <property type="entry name" value="PAS"/>
</dbReference>
<dbReference type="FunFam" id="1.10.287.130:FF:000001">
    <property type="entry name" value="Two-component sensor histidine kinase"/>
    <property type="match status" value="1"/>
</dbReference>
<keyword evidence="4 12" id="KW-0808">Transferase</keyword>
<dbReference type="GO" id="GO:0000155">
    <property type="term" value="F:phosphorelay sensor kinase activity"/>
    <property type="evidence" value="ECO:0007669"/>
    <property type="project" value="InterPro"/>
</dbReference>
<proteinExistence type="predicted"/>
<dbReference type="Pfam" id="PF08447">
    <property type="entry name" value="PAS_3"/>
    <property type="match status" value="2"/>
</dbReference>
<gene>
    <name evidence="12" type="ORF">AAW51_4380</name>
</gene>
<dbReference type="RefSeq" id="WP_169788068.1">
    <property type="nucleotide sequence ID" value="NZ_CP011371.1"/>
</dbReference>
<sequence>MGSKLQALLAQARIATWEWDVEDDRGSVCRTLPTLFGLRSGDPIDDLPPALRWLHSADSAGYRTAFEAALTQGAGGHWHSEFRIVQPHGGAVVWLEERAHVGRDTSTGHRCISGLLWDITPRKQLEQKLVSSEEQFRTLFEAANVGMAQADPDSRRLLRVNDCLAGMLGYETEALIGRPILDLTYPDDQVENRRRLEKILRGEADRWTFEMRLRHQNGQMIWVSVNATVLRLPDARAARLNAVLIDVTRRREADEQRRRSEHRLRKALEIQTVGVIFFRTNGAITYCNPAFLAMSGYDEVDVAAGRVRWDVMTPPEWVPASYKAIEEFVTVGRTVPYEKQYIRKDGSRWWALFAASRLDEELGIEFIVDITAMKEAQHALREADRRKDQFLATLAHELRNPLAPLSNGLELLLRSPPADPGEMREWHEMMLRQVEHMVHLVDDLLDIQRITHDRITLRREAVDLRQVCRDGVEESLPLIQRADHRLHLALPDTPLLVDGDRVRLAQVVTNLLNNAAKFTPNGGSLHLSLQAEGDAAVLGVRDNGCGIAAQALPTIFEMYAQAAPPANGCEPGLGIGLALAKQLVRLHGGSIEAHSDGPSRGSEFVVRLPLTDPLALPQSRGSAATPAPQGLHVIVADDNQEAADSLAALLRLIGADVRVCYGADGVLETLEQGFPADAAVIDLGMPDMDGYELARRLRAGSGTPDLLLVALSGWGQEADKVSSATAGFQHHLVKPLRFEQLESILAQARH</sequence>
<name>A0A0G3BUM8_9BURK</name>
<dbReference type="PROSITE" id="PS50113">
    <property type="entry name" value="PAC"/>
    <property type="match status" value="2"/>
</dbReference>
<dbReference type="SMART" id="SM00086">
    <property type="entry name" value="PAC"/>
    <property type="match status" value="3"/>
</dbReference>
<evidence type="ECO:0000256" key="4">
    <source>
        <dbReference type="ARBA" id="ARBA00022679"/>
    </source>
</evidence>
<dbReference type="InterPro" id="IPR011006">
    <property type="entry name" value="CheY-like_superfamily"/>
</dbReference>
<dbReference type="PROSITE" id="PS50109">
    <property type="entry name" value="HIS_KIN"/>
    <property type="match status" value="1"/>
</dbReference>
<dbReference type="GO" id="GO:0008168">
    <property type="term" value="F:methyltransferase activity"/>
    <property type="evidence" value="ECO:0007669"/>
    <property type="project" value="UniProtKB-KW"/>
</dbReference>
<dbReference type="InterPro" id="IPR036890">
    <property type="entry name" value="HATPase_C_sf"/>
</dbReference>
<dbReference type="SUPFAM" id="SSF55874">
    <property type="entry name" value="ATPase domain of HSP90 chaperone/DNA topoisomerase II/histidine kinase"/>
    <property type="match status" value="1"/>
</dbReference>
<dbReference type="Pfam" id="PF00512">
    <property type="entry name" value="HisKA"/>
    <property type="match status" value="1"/>
</dbReference>
<dbReference type="PANTHER" id="PTHR43047">
    <property type="entry name" value="TWO-COMPONENT HISTIDINE PROTEIN KINASE"/>
    <property type="match status" value="1"/>
</dbReference>
<evidence type="ECO:0000256" key="5">
    <source>
        <dbReference type="ARBA" id="ARBA00022777"/>
    </source>
</evidence>
<evidence type="ECO:0000256" key="1">
    <source>
        <dbReference type="ARBA" id="ARBA00000085"/>
    </source>
</evidence>
<dbReference type="PATRIC" id="fig|413882.6.peg.4579"/>
<evidence type="ECO:0000313" key="12">
    <source>
        <dbReference type="EMBL" id="AKJ31071.1"/>
    </source>
</evidence>
<feature type="domain" description="Response regulatory" evidence="9">
    <location>
        <begin position="632"/>
        <end position="749"/>
    </location>
</feature>
<keyword evidence="3 7" id="KW-0597">Phosphoprotein</keyword>
<keyword evidence="12" id="KW-0489">Methyltransferase</keyword>
<evidence type="ECO:0000259" key="8">
    <source>
        <dbReference type="PROSITE" id="PS50109"/>
    </source>
</evidence>
<dbReference type="STRING" id="413882.AAW51_4380"/>
<feature type="domain" description="PAC" evidence="11">
    <location>
        <begin position="78"/>
        <end position="131"/>
    </location>
</feature>